<feature type="non-terminal residue" evidence="2">
    <location>
        <position position="94"/>
    </location>
</feature>
<proteinExistence type="predicted"/>
<feature type="region of interest" description="Disordered" evidence="1">
    <location>
        <begin position="72"/>
        <end position="94"/>
    </location>
</feature>
<keyword evidence="3" id="KW-1185">Reference proteome</keyword>
<reference evidence="2 3" key="1">
    <citation type="submission" date="2023-11" db="EMBL/GenBank/DDBJ databases">
        <title>Halocaridina rubra genome assembly.</title>
        <authorList>
            <person name="Smith C."/>
        </authorList>
    </citation>
    <scope>NUCLEOTIDE SEQUENCE [LARGE SCALE GENOMIC DNA]</scope>
    <source>
        <strain evidence="2">EP-1</strain>
        <tissue evidence="2">Whole</tissue>
    </source>
</reference>
<name>A0AAN8WUI0_HALRR</name>
<sequence>FKEAVEKQIRECHQDEIEKDFWRRNLILSGVPESTTTNPNEKFSDDANFLKEIVKDLGVEEEIDVRTVIQLNHRNPQPTATGNTHSQGKPLLLK</sequence>
<evidence type="ECO:0000313" key="3">
    <source>
        <dbReference type="Proteomes" id="UP001381693"/>
    </source>
</evidence>
<dbReference type="Proteomes" id="UP001381693">
    <property type="component" value="Unassembled WGS sequence"/>
</dbReference>
<feature type="non-terminal residue" evidence="2">
    <location>
        <position position="1"/>
    </location>
</feature>
<protein>
    <submittedName>
        <fullName evidence="2">Uncharacterized protein</fullName>
    </submittedName>
</protein>
<dbReference type="AlphaFoldDB" id="A0AAN8WUI0"/>
<organism evidence="2 3">
    <name type="scientific">Halocaridina rubra</name>
    <name type="common">Hawaiian red shrimp</name>
    <dbReference type="NCBI Taxonomy" id="373956"/>
    <lineage>
        <taxon>Eukaryota</taxon>
        <taxon>Metazoa</taxon>
        <taxon>Ecdysozoa</taxon>
        <taxon>Arthropoda</taxon>
        <taxon>Crustacea</taxon>
        <taxon>Multicrustacea</taxon>
        <taxon>Malacostraca</taxon>
        <taxon>Eumalacostraca</taxon>
        <taxon>Eucarida</taxon>
        <taxon>Decapoda</taxon>
        <taxon>Pleocyemata</taxon>
        <taxon>Caridea</taxon>
        <taxon>Atyoidea</taxon>
        <taxon>Atyidae</taxon>
        <taxon>Halocaridina</taxon>
    </lineage>
</organism>
<evidence type="ECO:0000256" key="1">
    <source>
        <dbReference type="SAM" id="MobiDB-lite"/>
    </source>
</evidence>
<comment type="caution">
    <text evidence="2">The sequence shown here is derived from an EMBL/GenBank/DDBJ whole genome shotgun (WGS) entry which is preliminary data.</text>
</comment>
<dbReference type="EMBL" id="JAXCGZ010019155">
    <property type="protein sequence ID" value="KAK7066515.1"/>
    <property type="molecule type" value="Genomic_DNA"/>
</dbReference>
<evidence type="ECO:0000313" key="2">
    <source>
        <dbReference type="EMBL" id="KAK7066515.1"/>
    </source>
</evidence>
<gene>
    <name evidence="2" type="ORF">SK128_025743</name>
</gene>
<feature type="compositionally biased region" description="Polar residues" evidence="1">
    <location>
        <begin position="72"/>
        <end position="87"/>
    </location>
</feature>
<accession>A0AAN8WUI0</accession>